<dbReference type="AlphaFoldDB" id="A0A060YUJ0"/>
<reference evidence="3" key="2">
    <citation type="submission" date="2014-03" db="EMBL/GenBank/DDBJ databases">
        <authorList>
            <person name="Genoscope - CEA"/>
        </authorList>
    </citation>
    <scope>NUCLEOTIDE SEQUENCE</scope>
</reference>
<organism evidence="3 4">
    <name type="scientific">Oncorhynchus mykiss</name>
    <name type="common">Rainbow trout</name>
    <name type="synonym">Salmo gairdneri</name>
    <dbReference type="NCBI Taxonomy" id="8022"/>
    <lineage>
        <taxon>Eukaryota</taxon>
        <taxon>Metazoa</taxon>
        <taxon>Chordata</taxon>
        <taxon>Craniata</taxon>
        <taxon>Vertebrata</taxon>
        <taxon>Euteleostomi</taxon>
        <taxon>Actinopterygii</taxon>
        <taxon>Neopterygii</taxon>
        <taxon>Teleostei</taxon>
        <taxon>Protacanthopterygii</taxon>
        <taxon>Salmoniformes</taxon>
        <taxon>Salmonidae</taxon>
        <taxon>Salmoninae</taxon>
        <taxon>Oncorhynchus</taxon>
    </lineage>
</organism>
<evidence type="ECO:0000313" key="4">
    <source>
        <dbReference type="Proteomes" id="UP000193380"/>
    </source>
</evidence>
<feature type="coiled-coil region" evidence="1">
    <location>
        <begin position="118"/>
        <end position="166"/>
    </location>
</feature>
<keyword evidence="2" id="KW-0732">Signal</keyword>
<dbReference type="EMBL" id="FR920998">
    <property type="protein sequence ID" value="CDQ95401.1"/>
    <property type="molecule type" value="Genomic_DNA"/>
</dbReference>
<dbReference type="GO" id="GO:0005789">
    <property type="term" value="C:endoplasmic reticulum membrane"/>
    <property type="evidence" value="ECO:0007669"/>
    <property type="project" value="TreeGrafter"/>
</dbReference>
<reference evidence="3" key="1">
    <citation type="journal article" date="2014" name="Nat. Commun.">
        <title>The rainbow trout genome provides novel insights into evolution after whole-genome duplication in vertebrates.</title>
        <authorList>
            <person name="Berthelot C."/>
            <person name="Brunet F."/>
            <person name="Chalopin D."/>
            <person name="Juanchich A."/>
            <person name="Bernard M."/>
            <person name="Noel B."/>
            <person name="Bento P."/>
            <person name="Da Silva C."/>
            <person name="Labadie K."/>
            <person name="Alberti A."/>
            <person name="Aury J.M."/>
            <person name="Louis A."/>
            <person name="Dehais P."/>
            <person name="Bardou P."/>
            <person name="Montfort J."/>
            <person name="Klopp C."/>
            <person name="Cabau C."/>
            <person name="Gaspin C."/>
            <person name="Thorgaard G.H."/>
            <person name="Boussaha M."/>
            <person name="Quillet E."/>
            <person name="Guyomard R."/>
            <person name="Galiana D."/>
            <person name="Bobe J."/>
            <person name="Volff J.N."/>
            <person name="Genet C."/>
            <person name="Wincker P."/>
            <person name="Jaillon O."/>
            <person name="Roest Crollius H."/>
            <person name="Guiguen Y."/>
        </authorList>
    </citation>
    <scope>NUCLEOTIDE SEQUENCE [LARGE SCALE GENOMIC DNA]</scope>
</reference>
<dbReference type="Proteomes" id="UP000193380">
    <property type="component" value="Unassembled WGS sequence"/>
</dbReference>
<gene>
    <name evidence="3" type="ORF">GSONMT00022327001</name>
</gene>
<evidence type="ECO:0000256" key="2">
    <source>
        <dbReference type="SAM" id="SignalP"/>
    </source>
</evidence>
<dbReference type="InterPro" id="IPR040248">
    <property type="entry name" value="RRBP1"/>
</dbReference>
<proteinExistence type="predicted"/>
<sequence>MMCFMSGLSSLFDDVLCVFIGVMVCDHQLTCKNICPLFSLSPSFSRSPPLLSFALSCSVVLDSGLDSPLFLPYKALVSTVSSMVFSQGEAQRLLEILSDKAGIRQDTWHVATQKGDPVAVMKKQLEENQKQLATQQEDASAAKNRLRELSRELSAEKSKVASVETRLSSQLSSREQEMIASRLVCRPPTRTT</sequence>
<feature type="signal peptide" evidence="2">
    <location>
        <begin position="1"/>
        <end position="17"/>
    </location>
</feature>
<dbReference type="STRING" id="8022.A0A060YUJ0"/>
<evidence type="ECO:0000256" key="1">
    <source>
        <dbReference type="SAM" id="Coils"/>
    </source>
</evidence>
<protein>
    <submittedName>
        <fullName evidence="3">Uncharacterized protein</fullName>
    </submittedName>
</protein>
<accession>A0A060YUJ0</accession>
<evidence type="ECO:0000313" key="3">
    <source>
        <dbReference type="EMBL" id="CDQ95401.1"/>
    </source>
</evidence>
<dbReference type="PaxDb" id="8022-A0A060YUJ0"/>
<keyword evidence="1" id="KW-0175">Coiled coil</keyword>
<dbReference type="PANTHER" id="PTHR18939:SF4">
    <property type="entry name" value="RIBOSOME-BINDING PROTEIN 1"/>
    <property type="match status" value="1"/>
</dbReference>
<dbReference type="PANTHER" id="PTHR18939">
    <property type="entry name" value="RIBOSOME BINDING PROTEIN-1"/>
    <property type="match status" value="1"/>
</dbReference>
<name>A0A060YUJ0_ONCMY</name>
<feature type="chain" id="PRO_5001596555" evidence="2">
    <location>
        <begin position="18"/>
        <end position="192"/>
    </location>
</feature>